<evidence type="ECO:0000256" key="2">
    <source>
        <dbReference type="RuleBase" id="RU003749"/>
    </source>
</evidence>
<dbReference type="eggNOG" id="COG1366">
    <property type="taxonomic scope" value="Bacteria"/>
</dbReference>
<dbReference type="SUPFAM" id="SSF52091">
    <property type="entry name" value="SpoIIaa-like"/>
    <property type="match status" value="1"/>
</dbReference>
<dbReference type="RefSeq" id="WP_013427588.1">
    <property type="nucleotide sequence ID" value="NC_014666.1"/>
</dbReference>
<gene>
    <name evidence="4" type="ordered locus">FraEuI1c_6498</name>
</gene>
<evidence type="ECO:0000256" key="1">
    <source>
        <dbReference type="ARBA" id="ARBA00009013"/>
    </source>
</evidence>
<dbReference type="KEGG" id="fri:FraEuI1c_6498"/>
<keyword evidence="5" id="KW-1185">Reference proteome</keyword>
<dbReference type="EMBL" id="CP002299">
    <property type="protein sequence ID" value="ADP84475.1"/>
    <property type="molecule type" value="Genomic_DNA"/>
</dbReference>
<organism evidence="4 5">
    <name type="scientific">Pseudofrankia inefficax (strain DSM 45817 / CECT 9037 / DDB 130130 / EuI1c)</name>
    <name type="common">Frankia inefficax</name>
    <dbReference type="NCBI Taxonomy" id="298654"/>
    <lineage>
        <taxon>Bacteria</taxon>
        <taxon>Bacillati</taxon>
        <taxon>Actinomycetota</taxon>
        <taxon>Actinomycetes</taxon>
        <taxon>Frankiales</taxon>
        <taxon>Frankiaceae</taxon>
        <taxon>Pseudofrankia</taxon>
    </lineage>
</organism>
<dbReference type="Gene3D" id="3.30.750.24">
    <property type="entry name" value="STAS domain"/>
    <property type="match status" value="1"/>
</dbReference>
<dbReference type="STRING" id="298654.FraEuI1c_6498"/>
<dbReference type="NCBIfam" id="TIGR00377">
    <property type="entry name" value="ant_ant_sig"/>
    <property type="match status" value="1"/>
</dbReference>
<dbReference type="OrthoDB" id="5471473at2"/>
<comment type="similarity">
    <text evidence="1 2">Belongs to the anti-sigma-factor antagonist family.</text>
</comment>
<dbReference type="PANTHER" id="PTHR33495">
    <property type="entry name" value="ANTI-SIGMA FACTOR ANTAGONIST TM_1081-RELATED-RELATED"/>
    <property type="match status" value="1"/>
</dbReference>
<feature type="domain" description="STAS" evidence="3">
    <location>
        <begin position="3"/>
        <end position="95"/>
    </location>
</feature>
<dbReference type="InterPro" id="IPR003658">
    <property type="entry name" value="Anti-sigma_ant"/>
</dbReference>
<protein>
    <recommendedName>
        <fullName evidence="2">Anti-sigma factor antagonist</fullName>
    </recommendedName>
</protein>
<evidence type="ECO:0000313" key="4">
    <source>
        <dbReference type="EMBL" id="ADP84475.1"/>
    </source>
</evidence>
<dbReference type="InterPro" id="IPR058548">
    <property type="entry name" value="MlaB-like_STAS"/>
</dbReference>
<dbReference type="InterPro" id="IPR002645">
    <property type="entry name" value="STAS_dom"/>
</dbReference>
<evidence type="ECO:0000259" key="3">
    <source>
        <dbReference type="PROSITE" id="PS50801"/>
    </source>
</evidence>
<evidence type="ECO:0000313" key="5">
    <source>
        <dbReference type="Proteomes" id="UP000002484"/>
    </source>
</evidence>
<dbReference type="AlphaFoldDB" id="E3J8E1"/>
<dbReference type="PROSITE" id="PS50801">
    <property type="entry name" value="STAS"/>
    <property type="match status" value="1"/>
</dbReference>
<dbReference type="HOGENOM" id="CLU_115403_3_2_11"/>
<reference evidence="4 5" key="1">
    <citation type="submission" date="2010-10" db="EMBL/GenBank/DDBJ databases">
        <title>Complete sequence of Frankia sp. EuI1c.</title>
        <authorList>
            <consortium name="US DOE Joint Genome Institute"/>
            <person name="Lucas S."/>
            <person name="Copeland A."/>
            <person name="Lapidus A."/>
            <person name="Cheng J.-F."/>
            <person name="Bruce D."/>
            <person name="Goodwin L."/>
            <person name="Pitluck S."/>
            <person name="Chertkov O."/>
            <person name="Detter J.C."/>
            <person name="Han C."/>
            <person name="Tapia R."/>
            <person name="Land M."/>
            <person name="Hauser L."/>
            <person name="Jeffries C."/>
            <person name="Kyrpides N."/>
            <person name="Ivanova N."/>
            <person name="Mikhailova N."/>
            <person name="Beauchemin N."/>
            <person name="Sen A."/>
            <person name="Sur S.A."/>
            <person name="Gtari M."/>
            <person name="Wall L."/>
            <person name="Tisa L."/>
            <person name="Woyke T."/>
        </authorList>
    </citation>
    <scope>NUCLEOTIDE SEQUENCE [LARGE SCALE GENOMIC DNA]</scope>
    <source>
        <strain evidence="5">DSM 45817 / CECT 9037 / EuI1c</strain>
    </source>
</reference>
<dbReference type="PANTHER" id="PTHR33495:SF2">
    <property type="entry name" value="ANTI-SIGMA FACTOR ANTAGONIST TM_1081-RELATED"/>
    <property type="match status" value="1"/>
</dbReference>
<proteinExistence type="inferred from homology"/>
<sequence length="128" mass="13997">MWLAVHAGRIGSIGVVYLRGELDLATQPQLEQGLRSLVEAGCWQLVVDFEAIQFADLGGLGVLIRVRRRLRAGGGWLRLAAPPPGVLRLLALTDLDLPVYPDVYAAITDADRMPVVRPRGDGDLDQTW</sequence>
<name>E3J8E1_PSEI1</name>
<dbReference type="Proteomes" id="UP000002484">
    <property type="component" value="Chromosome"/>
</dbReference>
<dbReference type="InterPro" id="IPR036513">
    <property type="entry name" value="STAS_dom_sf"/>
</dbReference>
<accession>E3J8E1</accession>
<dbReference type="GO" id="GO:0043856">
    <property type="term" value="F:anti-sigma factor antagonist activity"/>
    <property type="evidence" value="ECO:0007669"/>
    <property type="project" value="InterPro"/>
</dbReference>
<dbReference type="InParanoid" id="E3J8E1"/>
<dbReference type="CDD" id="cd07043">
    <property type="entry name" value="STAS_anti-anti-sigma_factors"/>
    <property type="match status" value="1"/>
</dbReference>
<dbReference type="Pfam" id="PF13466">
    <property type="entry name" value="STAS_2"/>
    <property type="match status" value="1"/>
</dbReference>